<dbReference type="OrthoDB" id="5296936at2"/>
<dbReference type="NCBIfam" id="TIGR02481">
    <property type="entry name" value="hemeryth_dom"/>
    <property type="match status" value="1"/>
</dbReference>
<evidence type="ECO:0000313" key="5">
    <source>
        <dbReference type="EMBL" id="BAU49186.1"/>
    </source>
</evidence>
<keyword evidence="6" id="KW-1185">Reference proteome</keyword>
<reference evidence="5 6" key="1">
    <citation type="submission" date="2015-08" db="EMBL/GenBank/DDBJ databases">
        <title>Complete genome sequence of Sulfurifustis variabilis.</title>
        <authorList>
            <person name="Miura A."/>
            <person name="Kojima H."/>
            <person name="Fukui M."/>
        </authorList>
    </citation>
    <scope>NUCLEOTIDE SEQUENCE [LARGE SCALE GENOMIC DNA]</scope>
    <source>
        <strain evidence="6">skN76</strain>
    </source>
</reference>
<dbReference type="InterPro" id="IPR035938">
    <property type="entry name" value="Hemerythrin-like_sf"/>
</dbReference>
<evidence type="ECO:0000259" key="4">
    <source>
        <dbReference type="Pfam" id="PF01814"/>
    </source>
</evidence>
<keyword evidence="2" id="KW-0479">Metal-binding</keyword>
<feature type="domain" description="Hemerythrin-like" evidence="4">
    <location>
        <begin position="12"/>
        <end position="128"/>
    </location>
</feature>
<proteinExistence type="inferred from homology"/>
<dbReference type="PROSITE" id="PS00550">
    <property type="entry name" value="HEMERYTHRINS"/>
    <property type="match status" value="1"/>
</dbReference>
<dbReference type="AlphaFoldDB" id="A0A1B4V6K1"/>
<dbReference type="Gene3D" id="1.20.120.50">
    <property type="entry name" value="Hemerythrin-like"/>
    <property type="match status" value="1"/>
</dbReference>
<dbReference type="InterPro" id="IPR012827">
    <property type="entry name" value="Hemerythrin_metal-bd"/>
</dbReference>
<dbReference type="InterPro" id="IPR016131">
    <property type="entry name" value="Haemerythrin_Fe_BS"/>
</dbReference>
<organism evidence="5 6">
    <name type="scientific">Sulfurifustis variabilis</name>
    <dbReference type="NCBI Taxonomy" id="1675686"/>
    <lineage>
        <taxon>Bacteria</taxon>
        <taxon>Pseudomonadati</taxon>
        <taxon>Pseudomonadota</taxon>
        <taxon>Gammaproteobacteria</taxon>
        <taxon>Acidiferrobacterales</taxon>
        <taxon>Acidiferrobacteraceae</taxon>
        <taxon>Sulfurifustis</taxon>
    </lineage>
</organism>
<evidence type="ECO:0000313" key="6">
    <source>
        <dbReference type="Proteomes" id="UP000218899"/>
    </source>
</evidence>
<comment type="similarity">
    <text evidence="1">Belongs to the hemerythrin family.</text>
</comment>
<dbReference type="EMBL" id="AP014936">
    <property type="protein sequence ID" value="BAU49186.1"/>
    <property type="molecule type" value="Genomic_DNA"/>
</dbReference>
<dbReference type="GO" id="GO:0046872">
    <property type="term" value="F:metal ion binding"/>
    <property type="evidence" value="ECO:0007669"/>
    <property type="project" value="UniProtKB-KW"/>
</dbReference>
<dbReference type="KEGG" id="sva:SVA_2638"/>
<name>A0A1B4V6K1_9GAMM</name>
<dbReference type="Pfam" id="PF01814">
    <property type="entry name" value="Hemerythrin"/>
    <property type="match status" value="1"/>
</dbReference>
<keyword evidence="3" id="KW-0408">Iron</keyword>
<dbReference type="Proteomes" id="UP000218899">
    <property type="component" value="Chromosome"/>
</dbReference>
<dbReference type="RefSeq" id="WP_096461628.1">
    <property type="nucleotide sequence ID" value="NZ_AP014936.1"/>
</dbReference>
<evidence type="ECO:0000256" key="2">
    <source>
        <dbReference type="ARBA" id="ARBA00022723"/>
    </source>
</evidence>
<dbReference type="InterPro" id="IPR012312">
    <property type="entry name" value="Hemerythrin-like"/>
</dbReference>
<protein>
    <submittedName>
        <fullName evidence="5">Hemerythrin</fullName>
    </submittedName>
</protein>
<evidence type="ECO:0000256" key="1">
    <source>
        <dbReference type="ARBA" id="ARBA00010587"/>
    </source>
</evidence>
<dbReference type="SUPFAM" id="SSF47188">
    <property type="entry name" value="Hemerythrin-like"/>
    <property type="match status" value="1"/>
</dbReference>
<accession>A0A1B4V6K1</accession>
<evidence type="ECO:0000256" key="3">
    <source>
        <dbReference type="ARBA" id="ARBA00023004"/>
    </source>
</evidence>
<sequence length="144" mass="16371">MLDKEWIPKVALDEMNAVHDEEVDLLIELLNRLDGVAEGKLPPRALDAPLAALLEHMRNHFAGEEERMAEARFPAYAVHKAAHDRALAEAHFIYQAWLTGRDEAALYTYLRRTFPAWMIQHVTTMDAVTARFLASQGEPYRTAS</sequence>
<dbReference type="CDD" id="cd12107">
    <property type="entry name" value="Hemerythrin"/>
    <property type="match status" value="1"/>
</dbReference>
<gene>
    <name evidence="5" type="ORF">SVA_2638</name>
</gene>